<evidence type="ECO:0000313" key="3">
    <source>
        <dbReference type="Proteomes" id="UP000242032"/>
    </source>
</evidence>
<evidence type="ECO:0000313" key="2">
    <source>
        <dbReference type="EMBL" id="ATN94869.1"/>
    </source>
</evidence>
<proteinExistence type="predicted"/>
<dbReference type="Proteomes" id="UP000242032">
    <property type="component" value="Segment"/>
</dbReference>
<organism evidence="2 3">
    <name type="scientific">Pseudomonas phage SL2</name>
    <dbReference type="NCBI Taxonomy" id="2041345"/>
    <lineage>
        <taxon>Viruses</taxon>
        <taxon>Duplodnaviria</taxon>
        <taxon>Heunggongvirae</taxon>
        <taxon>Uroviricota</taxon>
        <taxon>Caudoviricetes</taxon>
        <taxon>Chimalliviridae</taxon>
        <taxon>Phikzvirus</taxon>
        <taxon>Phikzvirus SL2</taxon>
    </lineage>
</organism>
<dbReference type="EMBL" id="MF805716">
    <property type="protein sequence ID" value="ATN94869.1"/>
    <property type="molecule type" value="Genomic_DNA"/>
</dbReference>
<name>A0A2D1GRA6_9CAUD</name>
<feature type="compositionally biased region" description="Acidic residues" evidence="1">
    <location>
        <begin position="189"/>
        <end position="202"/>
    </location>
</feature>
<sequence>MATPEPNTRVTDSDNMIMDAMQAMVSIHQKETPIVHEDVFVKNILPLLECPWAPGALDEYRKYVRELSNPLRVASVNTKEAVVLFTVPALYPRPSVAISSGENVASISNVMDYYNKEHNRNPRGGFAKEAAQFLERCIYNEPLEKQLLQVLIQILAAYGRVLKNTDGTPLYELPNTSSSKSGGVQVDTPENDECVYGDEYED</sequence>
<gene>
    <name evidence="2" type="ORF">SL2_292</name>
</gene>
<feature type="region of interest" description="Disordered" evidence="1">
    <location>
        <begin position="173"/>
        <end position="202"/>
    </location>
</feature>
<accession>A0A2D1GRA6</accession>
<evidence type="ECO:0000256" key="1">
    <source>
        <dbReference type="SAM" id="MobiDB-lite"/>
    </source>
</evidence>
<keyword evidence="3" id="KW-1185">Reference proteome</keyword>
<protein>
    <submittedName>
        <fullName evidence="2">Uncharacterized protein</fullName>
    </submittedName>
</protein>
<reference evidence="2 3" key="1">
    <citation type="journal article" date="2017" name="Viruses">
        <title>Differential Effect of Newly Isolated Phages Belonging to PB1-Like, phiKZ-Like and LUZ24-Like Viruses against Multi-Drug Resistant Pseudomonas aeruginosa under Varying Growth Conditions.</title>
        <authorList>
            <person name="Latz S."/>
            <person name="Kruttgen A."/>
            <person name="Hafner H."/>
            <person name="Buhl E.M."/>
            <person name="Ritter K."/>
            <person name="Horz H.P."/>
        </authorList>
    </citation>
    <scope>NUCLEOTIDE SEQUENCE [LARGE SCALE GENOMIC DNA]</scope>
</reference>